<dbReference type="InterPro" id="IPR006068">
    <property type="entry name" value="ATPase_P-typ_cation-transptr_C"/>
</dbReference>
<dbReference type="Gene3D" id="3.40.50.1000">
    <property type="entry name" value="HAD superfamily/HAD-like"/>
    <property type="match status" value="1"/>
</dbReference>
<keyword evidence="3" id="KW-0547">Nucleotide-binding</keyword>
<comment type="catalytic activity">
    <reaction evidence="8">
        <text>ATP + H2O = ADP + phosphate + H(+)</text>
        <dbReference type="Rhea" id="RHEA:13065"/>
        <dbReference type="ChEBI" id="CHEBI:15377"/>
        <dbReference type="ChEBI" id="CHEBI:15378"/>
        <dbReference type="ChEBI" id="CHEBI:30616"/>
        <dbReference type="ChEBI" id="CHEBI:43474"/>
        <dbReference type="ChEBI" id="CHEBI:456216"/>
    </reaction>
</comment>
<evidence type="ECO:0000256" key="10">
    <source>
        <dbReference type="SAM" id="Phobius"/>
    </source>
</evidence>
<dbReference type="PROSITE" id="PS00154">
    <property type="entry name" value="ATPASE_E1_E2"/>
    <property type="match status" value="1"/>
</dbReference>
<dbReference type="SUPFAM" id="SSF81665">
    <property type="entry name" value="Calcium ATPase, transmembrane domain M"/>
    <property type="match status" value="1"/>
</dbReference>
<accession>A0A239NMT0</accession>
<evidence type="ECO:0000256" key="5">
    <source>
        <dbReference type="ARBA" id="ARBA00022967"/>
    </source>
</evidence>
<dbReference type="Pfam" id="PF00122">
    <property type="entry name" value="E1-E2_ATPase"/>
    <property type="match status" value="1"/>
</dbReference>
<keyword evidence="14" id="KW-1185">Reference proteome</keyword>
<evidence type="ECO:0000259" key="12">
    <source>
        <dbReference type="Pfam" id="PF00689"/>
    </source>
</evidence>
<dbReference type="PANTHER" id="PTHR42861">
    <property type="entry name" value="CALCIUM-TRANSPORTING ATPASE"/>
    <property type="match status" value="1"/>
</dbReference>
<dbReference type="Pfam" id="PF00689">
    <property type="entry name" value="Cation_ATPase_C"/>
    <property type="match status" value="1"/>
</dbReference>
<dbReference type="InterPro" id="IPR023298">
    <property type="entry name" value="ATPase_P-typ_TM_dom_sf"/>
</dbReference>
<evidence type="ECO:0000313" key="14">
    <source>
        <dbReference type="Proteomes" id="UP000198280"/>
    </source>
</evidence>
<keyword evidence="5" id="KW-1278">Translocase</keyword>
<dbReference type="OrthoDB" id="9814270at2"/>
<dbReference type="SFLD" id="SFLDG00002">
    <property type="entry name" value="C1.7:_P-type_atpase_like"/>
    <property type="match status" value="1"/>
</dbReference>
<dbReference type="SUPFAM" id="SSF81653">
    <property type="entry name" value="Calcium ATPase, transduction domain A"/>
    <property type="match status" value="1"/>
</dbReference>
<dbReference type="SFLD" id="SFLDF00027">
    <property type="entry name" value="p-type_atpase"/>
    <property type="match status" value="1"/>
</dbReference>
<feature type="domain" description="P-type ATPase A" evidence="11">
    <location>
        <begin position="778"/>
        <end position="885"/>
    </location>
</feature>
<comment type="subcellular location">
    <subcellularLocation>
        <location evidence="1">Cell membrane</location>
        <topology evidence="1">Multi-pass membrane protein</topology>
    </subcellularLocation>
</comment>
<dbReference type="PRINTS" id="PR00120">
    <property type="entry name" value="HATPASE"/>
</dbReference>
<dbReference type="GO" id="GO:0016887">
    <property type="term" value="F:ATP hydrolysis activity"/>
    <property type="evidence" value="ECO:0007669"/>
    <property type="project" value="InterPro"/>
</dbReference>
<dbReference type="EMBL" id="FZOF01000040">
    <property type="protein sequence ID" value="SNT55678.1"/>
    <property type="molecule type" value="Genomic_DNA"/>
</dbReference>
<evidence type="ECO:0000256" key="4">
    <source>
        <dbReference type="ARBA" id="ARBA00022840"/>
    </source>
</evidence>
<feature type="domain" description="Cation-transporting P-type ATPase C-terminal" evidence="12">
    <location>
        <begin position="1332"/>
        <end position="1491"/>
    </location>
</feature>
<dbReference type="InterPro" id="IPR023299">
    <property type="entry name" value="ATPase_P-typ_cyto_dom_N"/>
</dbReference>
<dbReference type="PRINTS" id="PR00119">
    <property type="entry name" value="CATATPASE"/>
</dbReference>
<evidence type="ECO:0000313" key="13">
    <source>
        <dbReference type="EMBL" id="SNT55678.1"/>
    </source>
</evidence>
<dbReference type="InterPro" id="IPR008250">
    <property type="entry name" value="ATPase_P-typ_transduc_dom_A_sf"/>
</dbReference>
<evidence type="ECO:0000256" key="3">
    <source>
        <dbReference type="ARBA" id="ARBA00022741"/>
    </source>
</evidence>
<name>A0A239NMT0_9ACTN</name>
<feature type="region of interest" description="Disordered" evidence="9">
    <location>
        <begin position="407"/>
        <end position="442"/>
    </location>
</feature>
<evidence type="ECO:0000256" key="1">
    <source>
        <dbReference type="ARBA" id="ARBA00004651"/>
    </source>
</evidence>
<dbReference type="GO" id="GO:0005886">
    <property type="term" value="C:plasma membrane"/>
    <property type="evidence" value="ECO:0007669"/>
    <property type="project" value="UniProtKB-SubCell"/>
</dbReference>
<dbReference type="InterPro" id="IPR023214">
    <property type="entry name" value="HAD_sf"/>
</dbReference>
<dbReference type="Gene3D" id="2.70.150.10">
    <property type="entry name" value="Calcium-transporting ATPase, cytoplasmic transduction domain A"/>
    <property type="match status" value="1"/>
</dbReference>
<dbReference type="SFLD" id="SFLDS00003">
    <property type="entry name" value="Haloacid_Dehalogenase"/>
    <property type="match status" value="1"/>
</dbReference>
<keyword evidence="2 10" id="KW-0812">Transmembrane</keyword>
<sequence length="1501" mass="155614">MRPLDGLGLLIGLPAAGLRLAASAPTGVARHVVPLADAGARAAVRSAVAASRGAVRLGRATQQAVTAGSCWVGDRHLHVPLRARPGVALDRRQVEAAAKKVARSLAEHPEVLTAYWDGGLGSLVVQLAQDAVADTVAARAAELADAHQLEQPAEPDHDHPGQAPGARVHAAALGCDVAGIATATAARVLRLTSSPRMVTAAVTALREDSRPRAWLQRRLGTPATDVVLSAAYAAAHGFGQSPTALVLDAALRAGQLIESVARSALFEVHDQLCAPERESLPVPRVRRPGLHVLPAQQYADQAVTGGLVGAAATLAFTRNGAEAAEAVLAASPRAARYGPVAFTAALGTGLARRKVLVRDLERIRQLELVDTIVLHHSVISGRKRTLLEVTPRGDDWDHDRLWHAAAATLRDQDEQPADGESGSDREVRLRPAPGTAPGTRTGQMTVLDQDSREVGTVFVGREVDPLAEAVLDVARRAGLHVVVADDGTLGEFGALADQLTPEDVTLTDLVRQLRQSRRIVLTVARVAPGTRPDDDVPTGLLGSDVAVTVVDGSSAVLWAADALVLDDLAGVWRLLTAVPGAHAAARHAKILAEAGAALSELMVLTRGSRGRSAAWRVGLRLSPVNAAAAAALVDGWRGARHVLRPDVPWPRPRVPWHALEPQEVIDRLRETQRSLRQETTRARSAAGRLGQAVAASPVVAPLRLTGRLAGAVRAELDDPLTPVLAVGATASALLGSAVDALLVTGAMGVNALVGGIQRLRAEQALASLAVSQRQQARRVVDPDTGDTRTVEAGRLTPGEIIDLQTGDVIPADARLLEAEDLEVDESSLTGESLPTLKQVEATPRVPVTDRDCMVFQGATVVAGHGRAVVVDTGDDTEAGRAAHLAARMPPAPGVQARLRELTSTVLPLTLAGGAAVTGVSLLRGTPVRQAVAGGLAVAVAAVPEGLPLTATVAQLAAARRLTEHGVLVRTPRTLEALGRMDTVCFDKTGTLTENRLRVVRTAAPDGHDHDSESTEGLAILRQAARTCPQADDDHGVHAHATDGAVLEAAGDDPEWTPGDTQPFQATRGYASATGHDAEDTPLLVVKGAPEVVLPLCPDADDTMETARRLASEGLRVLAVAEHRMQPDQFESALESPLEEHELRLAGFIALADTPRSDAAPLISGLRKAGVRPVMLTGDHPETAKAVAVALGWPEGVSVVTGDELASRDRTGRAELVRDCGVVARVAPEQKLQVIEALRESERVVGMVGDGSNDAAAIRAADVGVGIAVRGSAAARNAADLVIVNDELSALIEAVAEGRALWHSVADALTVLIGGNAGEIGFSLFGTLVSGASPLSTRQLLLVNLLTDMFPAMAVAVTPQGSADASPDAEEGAARTGTAPLGLGTLGAPLARRIRHRGILTALGAAAAWLVGTVTPGSARRTSTMALCGVVGAQLTQTVTGRRHSPMVWLTVLGSAAALIAIIQTPGVSQFFGCTPLGPVAWAGVTAAVALAALAPRSPAGS</sequence>
<dbReference type="InterPro" id="IPR018303">
    <property type="entry name" value="ATPase_P-typ_P_site"/>
</dbReference>
<evidence type="ECO:0000256" key="9">
    <source>
        <dbReference type="SAM" id="MobiDB-lite"/>
    </source>
</evidence>
<proteinExistence type="predicted"/>
<reference evidence="13 14" key="1">
    <citation type="submission" date="2017-06" db="EMBL/GenBank/DDBJ databases">
        <authorList>
            <person name="Kim H.J."/>
            <person name="Triplett B.A."/>
        </authorList>
    </citation>
    <scope>NUCLEOTIDE SEQUENCE [LARGE SCALE GENOMIC DNA]</scope>
    <source>
        <strain evidence="13 14">CGMCC 4.1858</strain>
    </source>
</reference>
<evidence type="ECO:0000256" key="2">
    <source>
        <dbReference type="ARBA" id="ARBA00022692"/>
    </source>
</evidence>
<evidence type="ECO:0000256" key="8">
    <source>
        <dbReference type="ARBA" id="ARBA00049360"/>
    </source>
</evidence>
<organism evidence="13 14">
    <name type="scientific">Actinacidiphila glaucinigra</name>
    <dbReference type="NCBI Taxonomy" id="235986"/>
    <lineage>
        <taxon>Bacteria</taxon>
        <taxon>Bacillati</taxon>
        <taxon>Actinomycetota</taxon>
        <taxon>Actinomycetes</taxon>
        <taxon>Kitasatosporales</taxon>
        <taxon>Streptomycetaceae</taxon>
        <taxon>Actinacidiphila</taxon>
    </lineage>
</organism>
<dbReference type="GO" id="GO:0005524">
    <property type="term" value="F:ATP binding"/>
    <property type="evidence" value="ECO:0007669"/>
    <property type="project" value="UniProtKB-KW"/>
</dbReference>
<feature type="transmembrane region" description="Helical" evidence="10">
    <location>
        <begin position="1446"/>
        <end position="1464"/>
    </location>
</feature>
<keyword evidence="6 10" id="KW-1133">Transmembrane helix</keyword>
<dbReference type="InterPro" id="IPR001757">
    <property type="entry name" value="P_typ_ATPase"/>
</dbReference>
<dbReference type="Pfam" id="PF00702">
    <property type="entry name" value="Hydrolase"/>
    <property type="match status" value="1"/>
</dbReference>
<evidence type="ECO:0000259" key="11">
    <source>
        <dbReference type="Pfam" id="PF00122"/>
    </source>
</evidence>
<feature type="region of interest" description="Disordered" evidence="9">
    <location>
        <begin position="1360"/>
        <end position="1379"/>
    </location>
</feature>
<evidence type="ECO:0000256" key="7">
    <source>
        <dbReference type="ARBA" id="ARBA00023136"/>
    </source>
</evidence>
<dbReference type="InterPro" id="IPR059000">
    <property type="entry name" value="ATPase_P-type_domA"/>
</dbReference>
<dbReference type="NCBIfam" id="TIGR01494">
    <property type="entry name" value="ATPase_P-type"/>
    <property type="match status" value="2"/>
</dbReference>
<gene>
    <name evidence="13" type="ORF">SAMN05216252_14011</name>
</gene>
<dbReference type="InterPro" id="IPR036412">
    <property type="entry name" value="HAD-like_sf"/>
</dbReference>
<dbReference type="RefSeq" id="WP_089228928.1">
    <property type="nucleotide sequence ID" value="NZ_FZOF01000040.1"/>
</dbReference>
<keyword evidence="7 10" id="KW-0472">Membrane</keyword>
<feature type="transmembrane region" description="Helical" evidence="10">
    <location>
        <begin position="1476"/>
        <end position="1494"/>
    </location>
</feature>
<evidence type="ECO:0000256" key="6">
    <source>
        <dbReference type="ARBA" id="ARBA00022989"/>
    </source>
</evidence>
<dbReference type="Gene3D" id="3.40.1110.10">
    <property type="entry name" value="Calcium-transporting ATPase, cytoplasmic domain N"/>
    <property type="match status" value="1"/>
</dbReference>
<feature type="transmembrane region" description="Helical" evidence="10">
    <location>
        <begin position="1397"/>
        <end position="1414"/>
    </location>
</feature>
<dbReference type="Proteomes" id="UP000198280">
    <property type="component" value="Unassembled WGS sequence"/>
</dbReference>
<keyword evidence="4" id="KW-0067">ATP-binding</keyword>
<dbReference type="InterPro" id="IPR044492">
    <property type="entry name" value="P_typ_ATPase_HD_dom"/>
</dbReference>
<protein>
    <submittedName>
        <fullName evidence="13">Cation-transporting ATPase I</fullName>
    </submittedName>
</protein>
<dbReference type="SUPFAM" id="SSF56784">
    <property type="entry name" value="HAD-like"/>
    <property type="match status" value="1"/>
</dbReference>
<dbReference type="Gene3D" id="1.20.1110.10">
    <property type="entry name" value="Calcium-transporting ATPase, transmembrane domain"/>
    <property type="match status" value="1"/>
</dbReference>